<accession>A0A3Q8S387</accession>
<reference evidence="1 2" key="1">
    <citation type="journal article" date="2020" name="Int. J. Syst. Evol. Microbiol.">
        <title>Description of Erysipelothrix piscisicarius sp. nov., an emergent fish pathogen, and assessment of virulence using a tiger barb (Puntigrus tetrazona) infection model.</title>
        <authorList>
            <person name="Pomaranski E.K."/>
            <person name="Griffin M.J."/>
            <person name="Camus A.C."/>
            <person name="Armwood A.R."/>
            <person name="Shelley J."/>
            <person name="Waldbieser G.C."/>
            <person name="LaFrentz B.R."/>
            <person name="Garcia J.C."/>
            <person name="Yanong R."/>
            <person name="Soto E."/>
        </authorList>
    </citation>
    <scope>NUCLEOTIDE SEQUENCE [LARGE SCALE GENOMIC DNA]</scope>
    <source>
        <strain evidence="1 2">15TAL0474</strain>
    </source>
</reference>
<evidence type="ECO:0000313" key="2">
    <source>
        <dbReference type="Proteomes" id="UP000278804"/>
    </source>
</evidence>
<dbReference type="Proteomes" id="UP000278804">
    <property type="component" value="Chromosome"/>
</dbReference>
<dbReference type="AlphaFoldDB" id="A0A3Q8S387"/>
<dbReference type="EMBL" id="CP034234">
    <property type="protein sequence ID" value="AZK44770.1"/>
    <property type="molecule type" value="Genomic_DNA"/>
</dbReference>
<proteinExistence type="predicted"/>
<protein>
    <submittedName>
        <fullName evidence="1">Uncharacterized protein</fullName>
    </submittedName>
</protein>
<organism evidence="1 2">
    <name type="scientific">Erysipelothrix piscisicarius</name>
    <dbReference type="NCBI Taxonomy" id="2485784"/>
    <lineage>
        <taxon>Bacteria</taxon>
        <taxon>Bacillati</taxon>
        <taxon>Bacillota</taxon>
        <taxon>Erysipelotrichia</taxon>
        <taxon>Erysipelotrichales</taxon>
        <taxon>Erysipelotrichaceae</taxon>
        <taxon>Erysipelothrix</taxon>
    </lineage>
</organism>
<name>A0A3Q8S387_9FIRM</name>
<sequence>MKKGFNLKDLMIAMKGNDVSSFINDQALRFTETFGLSFEDSVSVTLKFVSHEDAQDFYNELKFNTHYSNDYSVASSDRGANYLTVSGAQTLYDYFGSNEPNLLTVSRDLDLNFEISFIQTYTGTEFPGAVHRGELLSRQCIVEVSDLLPELSLGGLCQIARSESEFNDLLTRCYVIKGQTIYE</sequence>
<gene>
    <name evidence="1" type="ORF">EEI45_07830</name>
</gene>
<keyword evidence="2" id="KW-1185">Reference proteome</keyword>
<dbReference type="KEGG" id="eri:EEI45_07830"/>
<evidence type="ECO:0000313" key="1">
    <source>
        <dbReference type="EMBL" id="AZK44770.1"/>
    </source>
</evidence>